<dbReference type="Proteomes" id="UP001186974">
    <property type="component" value="Unassembled WGS sequence"/>
</dbReference>
<reference evidence="1" key="1">
    <citation type="submission" date="2024-09" db="EMBL/GenBank/DDBJ databases">
        <title>Black Yeasts Isolated from many extreme environments.</title>
        <authorList>
            <person name="Coleine C."/>
            <person name="Stajich J.E."/>
            <person name="Selbmann L."/>
        </authorList>
    </citation>
    <scope>NUCLEOTIDE SEQUENCE</scope>
    <source>
        <strain evidence="1">CCFEE 5737</strain>
    </source>
</reference>
<keyword evidence="2" id="KW-1185">Reference proteome</keyword>
<comment type="caution">
    <text evidence="1">The sequence shown here is derived from an EMBL/GenBank/DDBJ whole genome shotgun (WGS) entry which is preliminary data.</text>
</comment>
<gene>
    <name evidence="1" type="ORF">LTS18_001050</name>
</gene>
<organism evidence="1 2">
    <name type="scientific">Coniosporium uncinatum</name>
    <dbReference type="NCBI Taxonomy" id="93489"/>
    <lineage>
        <taxon>Eukaryota</taxon>
        <taxon>Fungi</taxon>
        <taxon>Dikarya</taxon>
        <taxon>Ascomycota</taxon>
        <taxon>Pezizomycotina</taxon>
        <taxon>Dothideomycetes</taxon>
        <taxon>Dothideomycetes incertae sedis</taxon>
        <taxon>Coniosporium</taxon>
    </lineage>
</organism>
<name>A0ACC3CTN3_9PEZI</name>
<feature type="non-terminal residue" evidence="1">
    <location>
        <position position="1"/>
    </location>
</feature>
<accession>A0ACC3CTN3</accession>
<protein>
    <submittedName>
        <fullName evidence="1">Uncharacterized protein</fullName>
    </submittedName>
</protein>
<feature type="non-terminal residue" evidence="1">
    <location>
        <position position="98"/>
    </location>
</feature>
<evidence type="ECO:0000313" key="2">
    <source>
        <dbReference type="Proteomes" id="UP001186974"/>
    </source>
</evidence>
<sequence length="98" mass="10724">PKPNSFPASSRTSNFVGTTITLKLARTTKARNTQGLACMMNFTPQAMRAMTGRSASHRLCPQERGAHLQGQPRAQLTSLLHRGKAIHLLLPRTMSKQG</sequence>
<evidence type="ECO:0000313" key="1">
    <source>
        <dbReference type="EMBL" id="KAK3044519.1"/>
    </source>
</evidence>
<dbReference type="EMBL" id="JAWDJW010011829">
    <property type="protein sequence ID" value="KAK3044519.1"/>
    <property type="molecule type" value="Genomic_DNA"/>
</dbReference>
<proteinExistence type="predicted"/>